<reference evidence="15 16" key="1">
    <citation type="journal article" date="2016" name="Nat. Commun.">
        <title>Thousands of microbial genomes shed light on interconnected biogeochemical processes in an aquifer system.</title>
        <authorList>
            <person name="Anantharaman K."/>
            <person name="Brown C.T."/>
            <person name="Hug L.A."/>
            <person name="Sharon I."/>
            <person name="Castelle C.J."/>
            <person name="Probst A.J."/>
            <person name="Thomas B.C."/>
            <person name="Singh A."/>
            <person name="Wilkins M.J."/>
            <person name="Karaoz U."/>
            <person name="Brodie E.L."/>
            <person name="Williams K.H."/>
            <person name="Hubbard S.S."/>
            <person name="Banfield J.F."/>
        </authorList>
    </citation>
    <scope>NUCLEOTIDE SEQUENCE [LARGE SCALE GENOMIC DNA]</scope>
</reference>
<dbReference type="STRING" id="1802517.A2892_03725"/>
<dbReference type="PROSITE" id="PS50160">
    <property type="entry name" value="DNA_LIGASE_A3"/>
    <property type="match status" value="1"/>
</dbReference>
<dbReference type="InterPro" id="IPR050191">
    <property type="entry name" value="ATP-dep_DNA_ligase"/>
</dbReference>
<evidence type="ECO:0000313" key="16">
    <source>
        <dbReference type="Proteomes" id="UP000176404"/>
    </source>
</evidence>
<proteinExistence type="inferred from homology"/>
<evidence type="ECO:0000256" key="4">
    <source>
        <dbReference type="ARBA" id="ARBA00022618"/>
    </source>
</evidence>
<name>A0A1F8B7R4_9BACT</name>
<dbReference type="InterPro" id="IPR012309">
    <property type="entry name" value="DNA_ligase_ATP-dep_C"/>
</dbReference>
<keyword evidence="7" id="KW-0227">DNA damage</keyword>
<accession>A0A1F8B7R4</accession>
<evidence type="ECO:0000256" key="12">
    <source>
        <dbReference type="ARBA" id="ARBA00034003"/>
    </source>
</evidence>
<gene>
    <name evidence="15" type="ORF">A2892_03725</name>
</gene>
<keyword evidence="3" id="KW-0436">Ligase</keyword>
<evidence type="ECO:0000256" key="2">
    <source>
        <dbReference type="ARBA" id="ARBA00012727"/>
    </source>
</evidence>
<evidence type="ECO:0000256" key="9">
    <source>
        <dbReference type="ARBA" id="ARBA00023172"/>
    </source>
</evidence>
<evidence type="ECO:0000259" key="14">
    <source>
        <dbReference type="PROSITE" id="PS50160"/>
    </source>
</evidence>
<dbReference type="Proteomes" id="UP000176404">
    <property type="component" value="Unassembled WGS sequence"/>
</dbReference>
<dbReference type="Pfam" id="PF01068">
    <property type="entry name" value="DNA_ligase_A_M"/>
    <property type="match status" value="1"/>
</dbReference>
<keyword evidence="5" id="KW-0235">DNA replication</keyword>
<dbReference type="SUPFAM" id="SSF56091">
    <property type="entry name" value="DNA ligase/mRNA capping enzyme, catalytic domain"/>
    <property type="match status" value="1"/>
</dbReference>
<dbReference type="InterPro" id="IPR012308">
    <property type="entry name" value="DNA_ligase_ATP-dep_N"/>
</dbReference>
<protein>
    <recommendedName>
        <fullName evidence="2">DNA ligase (ATP)</fullName>
        <ecNumber evidence="2">6.5.1.1</ecNumber>
    </recommendedName>
</protein>
<dbReference type="InterPro" id="IPR000977">
    <property type="entry name" value="DNA_ligase_ATP-dep"/>
</dbReference>
<evidence type="ECO:0000256" key="6">
    <source>
        <dbReference type="ARBA" id="ARBA00022741"/>
    </source>
</evidence>
<keyword evidence="9" id="KW-0233">DNA recombination</keyword>
<dbReference type="GO" id="GO:0003677">
    <property type="term" value="F:DNA binding"/>
    <property type="evidence" value="ECO:0007669"/>
    <property type="project" value="InterPro"/>
</dbReference>
<dbReference type="GO" id="GO:0071897">
    <property type="term" value="P:DNA biosynthetic process"/>
    <property type="evidence" value="ECO:0007669"/>
    <property type="project" value="InterPro"/>
</dbReference>
<dbReference type="GO" id="GO:0006310">
    <property type="term" value="P:DNA recombination"/>
    <property type="evidence" value="ECO:0007669"/>
    <property type="project" value="UniProtKB-KW"/>
</dbReference>
<evidence type="ECO:0000256" key="7">
    <source>
        <dbReference type="ARBA" id="ARBA00022763"/>
    </source>
</evidence>
<feature type="domain" description="ATP-dependent DNA ligase family profile" evidence="14">
    <location>
        <begin position="329"/>
        <end position="452"/>
    </location>
</feature>
<dbReference type="PANTHER" id="PTHR45674:SF4">
    <property type="entry name" value="DNA LIGASE 1"/>
    <property type="match status" value="1"/>
</dbReference>
<dbReference type="InterPro" id="IPR012310">
    <property type="entry name" value="DNA_ligase_ATP-dep_cent"/>
</dbReference>
<dbReference type="GO" id="GO:0003910">
    <property type="term" value="F:DNA ligase (ATP) activity"/>
    <property type="evidence" value="ECO:0007669"/>
    <property type="project" value="UniProtKB-EC"/>
</dbReference>
<keyword evidence="8" id="KW-0067">ATP-binding</keyword>
<keyword evidence="11" id="KW-0131">Cell cycle</keyword>
<dbReference type="Gene3D" id="2.40.50.140">
    <property type="entry name" value="Nucleic acid-binding proteins"/>
    <property type="match status" value="1"/>
</dbReference>
<evidence type="ECO:0000256" key="8">
    <source>
        <dbReference type="ARBA" id="ARBA00022840"/>
    </source>
</evidence>
<dbReference type="InterPro" id="IPR036599">
    <property type="entry name" value="DNA_ligase_N_sf"/>
</dbReference>
<dbReference type="EC" id="6.5.1.1" evidence="2"/>
<evidence type="ECO:0000256" key="5">
    <source>
        <dbReference type="ARBA" id="ARBA00022705"/>
    </source>
</evidence>
<dbReference type="SUPFAM" id="SSF117018">
    <property type="entry name" value="ATP-dependent DNA ligase DNA-binding domain"/>
    <property type="match status" value="1"/>
</dbReference>
<dbReference type="PANTHER" id="PTHR45674">
    <property type="entry name" value="DNA LIGASE 1/3 FAMILY MEMBER"/>
    <property type="match status" value="1"/>
</dbReference>
<evidence type="ECO:0000256" key="11">
    <source>
        <dbReference type="ARBA" id="ARBA00023306"/>
    </source>
</evidence>
<dbReference type="GO" id="GO:0006281">
    <property type="term" value="P:DNA repair"/>
    <property type="evidence" value="ECO:0007669"/>
    <property type="project" value="UniProtKB-KW"/>
</dbReference>
<evidence type="ECO:0000256" key="3">
    <source>
        <dbReference type="ARBA" id="ARBA00022598"/>
    </source>
</evidence>
<evidence type="ECO:0000256" key="1">
    <source>
        <dbReference type="ARBA" id="ARBA00007572"/>
    </source>
</evidence>
<sequence>MDFRNLANFLEKLEKTRSRIEITKILASLFKKAEKGETEKITNLLLGQLAPGYKGIVFNLAERMMLQVITQAYKKDLKEVKNLYKEEGDLGNVAGELAKGSSFKAKRKSIIEVYDFLLAIAQDEGEGSQERKIEKMARLLSTLDPLSVRYVARIPVGKLRLGFSDKTILDALSWLEKGDKSAKSDLEKAYNVLPDVGLLVRKVKEVGIRKVSIGIAPVIGVPVLPMLAQRLKSPIEMIEKMDKVAVEPKFDGLRIQLHYKSGKNGFIKAFTRNLNETSWMFPELESIGSQVKTKELILDSEAVGVDEKRKSLVNFQTTMTRRRKYEIEDIAKKVSIKFYVFDILHCDGKNLMNFSYLERRKILDKTLVSGKLLEVVDYKITKDSKVIEEMMRKELSEGLEGVIVKRANSRYVAGRTGWRWVKMKEEETSYAKLVDTLDCIVMGYSVGKGRRAQFGVGQFLVGVLGIEKIKSITKIGTGITDDKFRELKKRLTKLEVKEQPKEYEINKDLKPDYWVTPSLVVEIAADEITKSPKHTSGYALRFPRLVKFREDKSVDQATTVSEVERLFKFQKL</sequence>
<dbReference type="Pfam" id="PF04675">
    <property type="entry name" value="DNA_ligase_A_N"/>
    <property type="match status" value="1"/>
</dbReference>
<dbReference type="GO" id="GO:0051301">
    <property type="term" value="P:cell division"/>
    <property type="evidence" value="ECO:0007669"/>
    <property type="project" value="UniProtKB-KW"/>
</dbReference>
<dbReference type="Gene3D" id="1.10.3260.10">
    <property type="entry name" value="DNA ligase, ATP-dependent, N-terminal domain"/>
    <property type="match status" value="1"/>
</dbReference>
<keyword evidence="10" id="KW-0234">DNA repair</keyword>
<dbReference type="EMBL" id="MGHD01000010">
    <property type="protein sequence ID" value="OGM59980.1"/>
    <property type="molecule type" value="Genomic_DNA"/>
</dbReference>
<keyword evidence="6" id="KW-0547">Nucleotide-binding</keyword>
<dbReference type="InterPro" id="IPR012340">
    <property type="entry name" value="NA-bd_OB-fold"/>
</dbReference>
<dbReference type="Gene3D" id="3.30.470.30">
    <property type="entry name" value="DNA ligase/mRNA capping enzyme"/>
    <property type="match status" value="1"/>
</dbReference>
<dbReference type="GO" id="GO:0005524">
    <property type="term" value="F:ATP binding"/>
    <property type="evidence" value="ECO:0007669"/>
    <property type="project" value="UniProtKB-KW"/>
</dbReference>
<comment type="catalytic activity">
    <reaction evidence="12">
        <text>ATP + (deoxyribonucleotide)n-3'-hydroxyl + 5'-phospho-(deoxyribonucleotide)m = (deoxyribonucleotide)n+m + AMP + diphosphate.</text>
        <dbReference type="EC" id="6.5.1.1"/>
    </reaction>
</comment>
<comment type="caution">
    <text evidence="15">The sequence shown here is derived from an EMBL/GenBank/DDBJ whole genome shotgun (WGS) entry which is preliminary data.</text>
</comment>
<dbReference type="Pfam" id="PF04679">
    <property type="entry name" value="DNA_ligase_A_C"/>
    <property type="match status" value="1"/>
</dbReference>
<keyword evidence="4" id="KW-0132">Cell division</keyword>
<dbReference type="GO" id="GO:0006273">
    <property type="term" value="P:lagging strand elongation"/>
    <property type="evidence" value="ECO:0007669"/>
    <property type="project" value="TreeGrafter"/>
</dbReference>
<evidence type="ECO:0000256" key="13">
    <source>
        <dbReference type="RuleBase" id="RU004196"/>
    </source>
</evidence>
<comment type="similarity">
    <text evidence="1 13">Belongs to the ATP-dependent DNA ligase family.</text>
</comment>
<evidence type="ECO:0000313" key="15">
    <source>
        <dbReference type="EMBL" id="OGM59980.1"/>
    </source>
</evidence>
<dbReference type="AlphaFoldDB" id="A0A1F8B7R4"/>
<dbReference type="NCBIfam" id="TIGR00574">
    <property type="entry name" value="dnl1"/>
    <property type="match status" value="1"/>
</dbReference>
<organism evidence="15 16">
    <name type="scientific">Candidatus Woesebacteria bacterium RIFCSPLOWO2_01_FULL_39_10b</name>
    <dbReference type="NCBI Taxonomy" id="1802517"/>
    <lineage>
        <taxon>Bacteria</taxon>
        <taxon>Candidatus Woeseibacteriota</taxon>
    </lineage>
</organism>
<evidence type="ECO:0000256" key="10">
    <source>
        <dbReference type="ARBA" id="ARBA00023204"/>
    </source>
</evidence>
<dbReference type="SUPFAM" id="SSF50249">
    <property type="entry name" value="Nucleic acid-binding proteins"/>
    <property type="match status" value="1"/>
</dbReference>